<organism evidence="2 3">
    <name type="scientific">Stachybotrys elegans</name>
    <dbReference type="NCBI Taxonomy" id="80388"/>
    <lineage>
        <taxon>Eukaryota</taxon>
        <taxon>Fungi</taxon>
        <taxon>Dikarya</taxon>
        <taxon>Ascomycota</taxon>
        <taxon>Pezizomycotina</taxon>
        <taxon>Sordariomycetes</taxon>
        <taxon>Hypocreomycetidae</taxon>
        <taxon>Hypocreales</taxon>
        <taxon>Stachybotryaceae</taxon>
        <taxon>Stachybotrys</taxon>
    </lineage>
</organism>
<name>A0A8K0SQT6_9HYPO</name>
<evidence type="ECO:0000313" key="2">
    <source>
        <dbReference type="EMBL" id="KAH7321372.1"/>
    </source>
</evidence>
<dbReference type="Proteomes" id="UP000813444">
    <property type="component" value="Unassembled WGS sequence"/>
</dbReference>
<evidence type="ECO:0000313" key="3">
    <source>
        <dbReference type="Proteomes" id="UP000813444"/>
    </source>
</evidence>
<feature type="region of interest" description="Disordered" evidence="1">
    <location>
        <begin position="1"/>
        <end position="22"/>
    </location>
</feature>
<dbReference type="EMBL" id="JAGPNK010000005">
    <property type="protein sequence ID" value="KAH7321372.1"/>
    <property type="molecule type" value="Genomic_DNA"/>
</dbReference>
<accession>A0A8K0SQT6</accession>
<sequence length="59" mass="6544">MPDHLESTNVSLDRGEVGSSTAGQACGMLGRAGDKDMCVARRRLGSFNCWCWAEERRRL</sequence>
<comment type="caution">
    <text evidence="2">The sequence shown here is derived from an EMBL/GenBank/DDBJ whole genome shotgun (WGS) entry which is preliminary data.</text>
</comment>
<dbReference type="AlphaFoldDB" id="A0A8K0SQT6"/>
<evidence type="ECO:0000256" key="1">
    <source>
        <dbReference type="SAM" id="MobiDB-lite"/>
    </source>
</evidence>
<keyword evidence="3" id="KW-1185">Reference proteome</keyword>
<protein>
    <submittedName>
        <fullName evidence="2">Uncharacterized protein</fullName>
    </submittedName>
</protein>
<gene>
    <name evidence="2" type="ORF">B0I35DRAFT_429203</name>
</gene>
<reference evidence="2" key="1">
    <citation type="journal article" date="2021" name="Nat. Commun.">
        <title>Genetic determinants of endophytism in the Arabidopsis root mycobiome.</title>
        <authorList>
            <person name="Mesny F."/>
            <person name="Miyauchi S."/>
            <person name="Thiergart T."/>
            <person name="Pickel B."/>
            <person name="Atanasova L."/>
            <person name="Karlsson M."/>
            <person name="Huettel B."/>
            <person name="Barry K.W."/>
            <person name="Haridas S."/>
            <person name="Chen C."/>
            <person name="Bauer D."/>
            <person name="Andreopoulos W."/>
            <person name="Pangilinan J."/>
            <person name="LaButti K."/>
            <person name="Riley R."/>
            <person name="Lipzen A."/>
            <person name="Clum A."/>
            <person name="Drula E."/>
            <person name="Henrissat B."/>
            <person name="Kohler A."/>
            <person name="Grigoriev I.V."/>
            <person name="Martin F.M."/>
            <person name="Hacquard S."/>
        </authorList>
    </citation>
    <scope>NUCLEOTIDE SEQUENCE</scope>
    <source>
        <strain evidence="2">MPI-CAGE-CH-0235</strain>
    </source>
</reference>
<proteinExistence type="predicted"/>